<protein>
    <submittedName>
        <fullName evidence="1">Uncharacterized protein</fullName>
    </submittedName>
</protein>
<sequence length="58" mass="6865">MSIAFLDKITSHNNFVLFAWNKPRDVKLPAAPFYDVDFERKKFGKQLKQKRELKGVRP</sequence>
<reference evidence="1" key="2">
    <citation type="submission" date="2020-11" db="EMBL/GenBank/DDBJ databases">
        <authorList>
            <person name="McCartney M.A."/>
            <person name="Auch B."/>
            <person name="Kono T."/>
            <person name="Mallez S."/>
            <person name="Becker A."/>
            <person name="Gohl D.M."/>
            <person name="Silverstein K.A.T."/>
            <person name="Koren S."/>
            <person name="Bechman K.B."/>
            <person name="Herman A."/>
            <person name="Abrahante J.E."/>
            <person name="Garbe J."/>
        </authorList>
    </citation>
    <scope>NUCLEOTIDE SEQUENCE</scope>
    <source>
        <strain evidence="1">Duluth1</strain>
        <tissue evidence="1">Whole animal</tissue>
    </source>
</reference>
<keyword evidence="2" id="KW-1185">Reference proteome</keyword>
<gene>
    <name evidence="1" type="ORF">DPMN_014084</name>
</gene>
<dbReference type="EMBL" id="JAIWYP010000001">
    <property type="protein sequence ID" value="KAH3890017.1"/>
    <property type="molecule type" value="Genomic_DNA"/>
</dbReference>
<name>A0A9D4N5D1_DREPO</name>
<evidence type="ECO:0000313" key="1">
    <source>
        <dbReference type="EMBL" id="KAH3890017.1"/>
    </source>
</evidence>
<accession>A0A9D4N5D1</accession>
<comment type="caution">
    <text evidence="1">The sequence shown here is derived from an EMBL/GenBank/DDBJ whole genome shotgun (WGS) entry which is preliminary data.</text>
</comment>
<organism evidence="1 2">
    <name type="scientific">Dreissena polymorpha</name>
    <name type="common">Zebra mussel</name>
    <name type="synonym">Mytilus polymorpha</name>
    <dbReference type="NCBI Taxonomy" id="45954"/>
    <lineage>
        <taxon>Eukaryota</taxon>
        <taxon>Metazoa</taxon>
        <taxon>Spiralia</taxon>
        <taxon>Lophotrochozoa</taxon>
        <taxon>Mollusca</taxon>
        <taxon>Bivalvia</taxon>
        <taxon>Autobranchia</taxon>
        <taxon>Heteroconchia</taxon>
        <taxon>Euheterodonta</taxon>
        <taxon>Imparidentia</taxon>
        <taxon>Neoheterodontei</taxon>
        <taxon>Myida</taxon>
        <taxon>Dreissenoidea</taxon>
        <taxon>Dreissenidae</taxon>
        <taxon>Dreissena</taxon>
    </lineage>
</organism>
<proteinExistence type="predicted"/>
<dbReference type="Proteomes" id="UP000828390">
    <property type="component" value="Unassembled WGS sequence"/>
</dbReference>
<reference evidence="1" key="1">
    <citation type="journal article" date="2019" name="bioRxiv">
        <title>The Genome of the Zebra Mussel, Dreissena polymorpha: A Resource for Invasive Species Research.</title>
        <authorList>
            <person name="McCartney M.A."/>
            <person name="Auch B."/>
            <person name="Kono T."/>
            <person name="Mallez S."/>
            <person name="Zhang Y."/>
            <person name="Obille A."/>
            <person name="Becker A."/>
            <person name="Abrahante J.E."/>
            <person name="Garbe J."/>
            <person name="Badalamenti J.P."/>
            <person name="Herman A."/>
            <person name="Mangelson H."/>
            <person name="Liachko I."/>
            <person name="Sullivan S."/>
            <person name="Sone E.D."/>
            <person name="Koren S."/>
            <person name="Silverstein K.A.T."/>
            <person name="Beckman K.B."/>
            <person name="Gohl D.M."/>
        </authorList>
    </citation>
    <scope>NUCLEOTIDE SEQUENCE</scope>
    <source>
        <strain evidence="1">Duluth1</strain>
        <tissue evidence="1">Whole animal</tissue>
    </source>
</reference>
<dbReference type="AlphaFoldDB" id="A0A9D4N5D1"/>
<evidence type="ECO:0000313" key="2">
    <source>
        <dbReference type="Proteomes" id="UP000828390"/>
    </source>
</evidence>